<accession>A0ABW2JCD9</accession>
<dbReference type="InterPro" id="IPR001584">
    <property type="entry name" value="Integrase_cat-core"/>
</dbReference>
<gene>
    <name evidence="3" type="ORF">ACFQVC_03085</name>
</gene>
<dbReference type="RefSeq" id="WP_381826105.1">
    <property type="nucleotide sequence ID" value="NZ_JBHTCF010000001.1"/>
</dbReference>
<dbReference type="PANTHER" id="PTHR46889">
    <property type="entry name" value="TRANSPOSASE INSF FOR INSERTION SEQUENCE IS3B-RELATED"/>
    <property type="match status" value="1"/>
</dbReference>
<dbReference type="Pfam" id="PF00665">
    <property type="entry name" value="rve"/>
    <property type="match status" value="1"/>
</dbReference>
<evidence type="ECO:0000313" key="3">
    <source>
        <dbReference type="EMBL" id="MFC7303201.1"/>
    </source>
</evidence>
<name>A0ABW2JCD9_9ACTN</name>
<dbReference type="InterPro" id="IPR050900">
    <property type="entry name" value="Transposase_IS3/IS150/IS904"/>
</dbReference>
<evidence type="ECO:0000313" key="4">
    <source>
        <dbReference type="Proteomes" id="UP001596523"/>
    </source>
</evidence>
<feature type="domain" description="Integrase catalytic" evidence="2">
    <location>
        <begin position="2"/>
        <end position="65"/>
    </location>
</feature>
<feature type="region of interest" description="Disordered" evidence="1">
    <location>
        <begin position="62"/>
        <end position="99"/>
    </location>
</feature>
<dbReference type="InterPro" id="IPR036397">
    <property type="entry name" value="RNaseH_sf"/>
</dbReference>
<dbReference type="EMBL" id="JBHTCF010000001">
    <property type="protein sequence ID" value="MFC7303201.1"/>
    <property type="molecule type" value="Genomic_DNA"/>
</dbReference>
<evidence type="ECO:0000256" key="1">
    <source>
        <dbReference type="SAM" id="MobiDB-lite"/>
    </source>
</evidence>
<proteinExistence type="predicted"/>
<reference evidence="4" key="1">
    <citation type="journal article" date="2019" name="Int. J. Syst. Evol. Microbiol.">
        <title>The Global Catalogue of Microorganisms (GCM) 10K type strain sequencing project: providing services to taxonomists for standard genome sequencing and annotation.</title>
        <authorList>
            <consortium name="The Broad Institute Genomics Platform"/>
            <consortium name="The Broad Institute Genome Sequencing Center for Infectious Disease"/>
            <person name="Wu L."/>
            <person name="Ma J."/>
        </authorList>
    </citation>
    <scope>NUCLEOTIDE SEQUENCE [LARGE SCALE GENOMIC DNA]</scope>
    <source>
        <strain evidence="4">SYNS20</strain>
    </source>
</reference>
<dbReference type="Gene3D" id="3.30.420.10">
    <property type="entry name" value="Ribonuclease H-like superfamily/Ribonuclease H"/>
    <property type="match status" value="1"/>
</dbReference>
<comment type="caution">
    <text evidence="3">The sequence shown here is derived from an EMBL/GenBank/DDBJ whole genome shotgun (WGS) entry which is preliminary data.</text>
</comment>
<dbReference type="PANTHER" id="PTHR46889:SF5">
    <property type="entry name" value="INTEGRASE PROTEIN"/>
    <property type="match status" value="1"/>
</dbReference>
<sequence length="99" mass="10464">MVGWATADHLRTDLVADALRAARRQRHPAHPVIFHSDRGCQYTRQQFAALAAELGIRLLSAVPGNAGTTPSPSPSLPPSNASCSAPLPGPAGLRPHRDL</sequence>
<dbReference type="Proteomes" id="UP001596523">
    <property type="component" value="Unassembled WGS sequence"/>
</dbReference>
<dbReference type="SUPFAM" id="SSF53098">
    <property type="entry name" value="Ribonuclease H-like"/>
    <property type="match status" value="1"/>
</dbReference>
<organism evidence="3 4">
    <name type="scientific">Streptomyces monticola</name>
    <dbReference type="NCBI Taxonomy" id="2666263"/>
    <lineage>
        <taxon>Bacteria</taxon>
        <taxon>Bacillati</taxon>
        <taxon>Actinomycetota</taxon>
        <taxon>Actinomycetes</taxon>
        <taxon>Kitasatosporales</taxon>
        <taxon>Streptomycetaceae</taxon>
        <taxon>Streptomyces</taxon>
    </lineage>
</organism>
<dbReference type="InterPro" id="IPR012337">
    <property type="entry name" value="RNaseH-like_sf"/>
</dbReference>
<evidence type="ECO:0000259" key="2">
    <source>
        <dbReference type="Pfam" id="PF00665"/>
    </source>
</evidence>
<keyword evidence="4" id="KW-1185">Reference proteome</keyword>
<protein>
    <submittedName>
        <fullName evidence="3">DDE-type integrase/transposase/recombinase</fullName>
    </submittedName>
</protein>